<proteinExistence type="predicted"/>
<sequence>MGGYLTKRMFLLLLTLIMLLPLLISSSSGGPVNSKEGPFSSSASEGKLADLEFEDLNVCKVFHEKTCCSASRMLSASEAVESLATYGEAPKDCLYLFELLECSICQPGTLPICASFCDRVFQACSDAYFSSDASDQVIVPCGASESIICGKASKWETNGTAFCYALGFTVQSAVEEPCYASKSSLEQPLVEEPLVKTAWFQPLQIYWLVIVIVLRTICWLEIRGRYQRQMRGLIERERVVALSGADASYEPEVARRTIRNMNEICLKRRFSTLSEFLSI</sequence>
<organism evidence="6 7">
    <name type="scientific">Brassica cretica</name>
    <name type="common">Mustard</name>
    <dbReference type="NCBI Taxonomy" id="69181"/>
    <lineage>
        <taxon>Eukaryota</taxon>
        <taxon>Viridiplantae</taxon>
        <taxon>Streptophyta</taxon>
        <taxon>Embryophyta</taxon>
        <taxon>Tracheophyta</taxon>
        <taxon>Spermatophyta</taxon>
        <taxon>Magnoliopsida</taxon>
        <taxon>eudicotyledons</taxon>
        <taxon>Gunneridae</taxon>
        <taxon>Pentapetalae</taxon>
        <taxon>rosids</taxon>
        <taxon>malvids</taxon>
        <taxon>Brassicales</taxon>
        <taxon>Brassicaceae</taxon>
        <taxon>Brassiceae</taxon>
        <taxon>Brassica</taxon>
    </lineage>
</organism>
<protein>
    <recommendedName>
        <fullName evidence="5">Folate receptor-like domain-containing protein</fullName>
    </recommendedName>
</protein>
<dbReference type="PANTHER" id="PTHR37390">
    <property type="entry name" value="OS02G0592500 PROTEIN"/>
    <property type="match status" value="1"/>
</dbReference>
<evidence type="ECO:0000313" key="6">
    <source>
        <dbReference type="EMBL" id="KAF3607637.1"/>
    </source>
</evidence>
<evidence type="ECO:0000256" key="1">
    <source>
        <dbReference type="ARBA" id="ARBA00022729"/>
    </source>
</evidence>
<dbReference type="Pfam" id="PF03024">
    <property type="entry name" value="Folate_rec"/>
    <property type="match status" value="1"/>
</dbReference>
<feature type="chain" id="PRO_5046771084" description="Folate receptor-like domain-containing protein" evidence="4">
    <location>
        <begin position="30"/>
        <end position="279"/>
    </location>
</feature>
<reference evidence="6 7" key="1">
    <citation type="journal article" date="2020" name="BMC Genomics">
        <title>Intraspecific diversification of the crop wild relative Brassica cretica Lam. using demographic model selection.</title>
        <authorList>
            <person name="Kioukis A."/>
            <person name="Michalopoulou V.A."/>
            <person name="Briers L."/>
            <person name="Pirintsos S."/>
            <person name="Studholme D.J."/>
            <person name="Pavlidis P."/>
            <person name="Sarris P.F."/>
        </authorList>
    </citation>
    <scope>NUCLEOTIDE SEQUENCE [LARGE SCALE GENOMIC DNA]</scope>
    <source>
        <strain evidence="7">cv. PFS-1207/04</strain>
    </source>
</reference>
<keyword evidence="2" id="KW-1015">Disulfide bond</keyword>
<keyword evidence="1 4" id="KW-0732">Signal</keyword>
<comment type="caution">
    <text evidence="6">The sequence shown here is derived from an EMBL/GenBank/DDBJ whole genome shotgun (WGS) entry which is preliminary data.</text>
</comment>
<accession>A0ABQ7EWA5</accession>
<feature type="signal peptide" evidence="4">
    <location>
        <begin position="1"/>
        <end position="29"/>
    </location>
</feature>
<dbReference type="PANTHER" id="PTHR37390:SF4">
    <property type="entry name" value="FOLATE RECEPTOR-LIKE DOMAIN-CONTAINING PROTEIN"/>
    <property type="match status" value="1"/>
</dbReference>
<evidence type="ECO:0000256" key="2">
    <source>
        <dbReference type="ARBA" id="ARBA00023157"/>
    </source>
</evidence>
<gene>
    <name evidence="6" type="ORF">DY000_02051387</name>
</gene>
<evidence type="ECO:0000256" key="4">
    <source>
        <dbReference type="SAM" id="SignalP"/>
    </source>
</evidence>
<dbReference type="InterPro" id="IPR053305">
    <property type="entry name" value="Folate-binding_rcpt-like"/>
</dbReference>
<keyword evidence="3" id="KW-0472">Membrane</keyword>
<keyword evidence="7" id="KW-1185">Reference proteome</keyword>
<keyword evidence="3" id="KW-0812">Transmembrane</keyword>
<keyword evidence="3" id="KW-1133">Transmembrane helix</keyword>
<dbReference type="InterPro" id="IPR018143">
    <property type="entry name" value="Folate_rcpt-like"/>
</dbReference>
<evidence type="ECO:0000256" key="3">
    <source>
        <dbReference type="SAM" id="Phobius"/>
    </source>
</evidence>
<name>A0ABQ7EWA5_BRACR</name>
<evidence type="ECO:0000313" key="7">
    <source>
        <dbReference type="Proteomes" id="UP000266723"/>
    </source>
</evidence>
<feature type="transmembrane region" description="Helical" evidence="3">
    <location>
        <begin position="205"/>
        <end position="222"/>
    </location>
</feature>
<evidence type="ECO:0000259" key="5">
    <source>
        <dbReference type="Pfam" id="PF03024"/>
    </source>
</evidence>
<feature type="domain" description="Folate receptor-like" evidence="5">
    <location>
        <begin position="54"/>
        <end position="166"/>
    </location>
</feature>
<dbReference type="EMBL" id="QGKV02000297">
    <property type="protein sequence ID" value="KAF3607637.1"/>
    <property type="molecule type" value="Genomic_DNA"/>
</dbReference>
<dbReference type="Proteomes" id="UP000266723">
    <property type="component" value="Unassembled WGS sequence"/>
</dbReference>